<accession>A0ABT2T6D5</accession>
<dbReference type="RefSeq" id="WP_262575512.1">
    <property type="nucleotide sequence ID" value="NZ_JAOQKJ010000012.1"/>
</dbReference>
<protein>
    <submittedName>
        <fullName evidence="3">DUF5067 domain-containing protein</fullName>
    </submittedName>
</protein>
<evidence type="ECO:0000313" key="3">
    <source>
        <dbReference type="EMBL" id="MCU6745467.1"/>
    </source>
</evidence>
<gene>
    <name evidence="3" type="ORF">OCV77_13390</name>
</gene>
<dbReference type="InterPro" id="IPR029050">
    <property type="entry name" value="Immunoprotect_excell_Ig-like"/>
</dbReference>
<dbReference type="Gene3D" id="2.60.40.1240">
    <property type="match status" value="2"/>
</dbReference>
<dbReference type="Pfam" id="PF16729">
    <property type="entry name" value="DUF5067"/>
    <property type="match status" value="3"/>
</dbReference>
<sequence>MILLAVFVMLCMATGCGKSGKAPYEATMSKVFMCDDAYTGSIIAINLDVTNNTGDYISAYTPVYEMTASLDGANLETAFLLSDNPEAIDNSQMIAEGETGQAQAAYLLPDGVTEGTLSVLVVALSTDGKSQITVLEQDIDLSTVEKVVSEAVYDVTLDDKKLTDDEDGNPLLVLDLTFTNNSSKATSFGSAVEMQMFQNGVGLTSAYLPYRHPMYDEEMYGSDYTDIQPGNSIAIRRVYGLNDLDSDVELSCIDFDSFDQKKILEETIDLSGVEAVVAESAYEFSMDEILIGYSDYNDDYVVVMVGEFTNNSDEDISFSTALDITARQSGMEMQSTYVPGASSYNSNNISPGTTIMVALAWELNSSEDDVSITVIDRYSYNKMTVFEETYTIDELLDNTLNYMDADEFTDEAIDESEFESL</sequence>
<evidence type="ECO:0000313" key="4">
    <source>
        <dbReference type="Proteomes" id="UP001652432"/>
    </source>
</evidence>
<feature type="domain" description="DUF5067" evidence="2">
    <location>
        <begin position="276"/>
        <end position="374"/>
    </location>
</feature>
<keyword evidence="4" id="KW-1185">Reference proteome</keyword>
<evidence type="ECO:0000259" key="2">
    <source>
        <dbReference type="Pfam" id="PF16729"/>
    </source>
</evidence>
<proteinExistence type="predicted"/>
<dbReference type="Proteomes" id="UP001652432">
    <property type="component" value="Unassembled WGS sequence"/>
</dbReference>
<reference evidence="3 4" key="1">
    <citation type="journal article" date="2021" name="ISME Commun">
        <title>Automated analysis of genomic sequences facilitates high-throughput and comprehensive description of bacteria.</title>
        <authorList>
            <person name="Hitch T.C.A."/>
        </authorList>
    </citation>
    <scope>NUCLEOTIDE SEQUENCE [LARGE SCALE GENOMIC DNA]</scope>
    <source>
        <strain evidence="3 4">Sanger_18</strain>
    </source>
</reference>
<comment type="caution">
    <text evidence="3">The sequence shown here is derived from an EMBL/GenBank/DDBJ whole genome shotgun (WGS) entry which is preliminary data.</text>
</comment>
<dbReference type="InterPro" id="IPR031989">
    <property type="entry name" value="DUF5067"/>
</dbReference>
<organism evidence="3 4">
    <name type="scientific">Suilimivivens aceti</name>
    <dbReference type="NCBI Taxonomy" id="2981774"/>
    <lineage>
        <taxon>Bacteria</taxon>
        <taxon>Bacillati</taxon>
        <taxon>Bacillota</taxon>
        <taxon>Clostridia</taxon>
        <taxon>Lachnospirales</taxon>
        <taxon>Lachnospiraceae</taxon>
        <taxon>Suilimivivens</taxon>
    </lineage>
</organism>
<name>A0ABT2T6D5_9FIRM</name>
<feature type="domain" description="DUF5067" evidence="2">
    <location>
        <begin position="39"/>
        <end position="113"/>
    </location>
</feature>
<feature type="domain" description="DUF5067" evidence="2">
    <location>
        <begin position="142"/>
        <end position="251"/>
    </location>
</feature>
<keyword evidence="1" id="KW-0732">Signal</keyword>
<evidence type="ECO:0000256" key="1">
    <source>
        <dbReference type="ARBA" id="ARBA00022729"/>
    </source>
</evidence>
<dbReference type="EMBL" id="JAOQKJ010000012">
    <property type="protein sequence ID" value="MCU6745467.1"/>
    <property type="molecule type" value="Genomic_DNA"/>
</dbReference>